<sequence>MENMDTIQFRHRINARRRDGQPLRDDEINFITSQSTDLAGSPDTKYPEQVQWAAKAEQVLSKPANEISTDDAKNVTAKEAHAFDTLPALGSVASHIQSVADKNTKS</sequence>
<evidence type="ECO:0000313" key="3">
    <source>
        <dbReference type="Proteomes" id="UP000637239"/>
    </source>
</evidence>
<organism evidence="2 3">
    <name type="scientific">Aspergillus chevalieri</name>
    <name type="common">Eurotium chevalieri</name>
    <dbReference type="NCBI Taxonomy" id="182096"/>
    <lineage>
        <taxon>Eukaryota</taxon>
        <taxon>Fungi</taxon>
        <taxon>Dikarya</taxon>
        <taxon>Ascomycota</taxon>
        <taxon>Pezizomycotina</taxon>
        <taxon>Eurotiomycetes</taxon>
        <taxon>Eurotiomycetidae</taxon>
        <taxon>Eurotiales</taxon>
        <taxon>Aspergillaceae</taxon>
        <taxon>Aspergillus</taxon>
        <taxon>Aspergillus subgen. Aspergillus</taxon>
    </lineage>
</organism>
<dbReference type="EMBL" id="AP024420">
    <property type="protein sequence ID" value="BCR88827.1"/>
    <property type="molecule type" value="Genomic_DNA"/>
</dbReference>
<dbReference type="GeneID" id="66983185"/>
<feature type="region of interest" description="Disordered" evidence="1">
    <location>
        <begin position="1"/>
        <end position="21"/>
    </location>
</feature>
<protein>
    <submittedName>
        <fullName evidence="2">Uncharacterized protein</fullName>
    </submittedName>
</protein>
<dbReference type="KEGG" id="ache:ACHE_50025S"/>
<proteinExistence type="predicted"/>
<accession>A0A7R7VQA2</accession>
<dbReference type="RefSeq" id="XP_043137349.1">
    <property type="nucleotide sequence ID" value="XM_043279695.1"/>
</dbReference>
<name>A0A7R7VQA2_ASPCH</name>
<keyword evidence="3" id="KW-1185">Reference proteome</keyword>
<dbReference type="Proteomes" id="UP000637239">
    <property type="component" value="Chromosome 5"/>
</dbReference>
<dbReference type="AlphaFoldDB" id="A0A7R7VQA2"/>
<reference evidence="2" key="2">
    <citation type="submission" date="2021-02" db="EMBL/GenBank/DDBJ databases">
        <title>Aspergillus chevalieri M1 genome sequence.</title>
        <authorList>
            <person name="Kadooka C."/>
            <person name="Mori K."/>
            <person name="Futagami T."/>
        </authorList>
    </citation>
    <scope>NUCLEOTIDE SEQUENCE</scope>
    <source>
        <strain evidence="2">M1</strain>
    </source>
</reference>
<reference evidence="2" key="1">
    <citation type="submission" date="2021-01" db="EMBL/GenBank/DDBJ databases">
        <authorList>
            <consortium name="Aspergillus chevalieri M1 genome sequencing consortium"/>
            <person name="Kazuki M."/>
            <person name="Futagami T."/>
        </authorList>
    </citation>
    <scope>NUCLEOTIDE SEQUENCE</scope>
    <source>
        <strain evidence="2">M1</strain>
    </source>
</reference>
<gene>
    <name evidence="2" type="ORF">ACHE_50025S</name>
</gene>
<evidence type="ECO:0000256" key="1">
    <source>
        <dbReference type="SAM" id="MobiDB-lite"/>
    </source>
</evidence>
<evidence type="ECO:0000313" key="2">
    <source>
        <dbReference type="EMBL" id="BCR88827.1"/>
    </source>
</evidence>